<dbReference type="InterPro" id="IPR011051">
    <property type="entry name" value="RmlC_Cupin_sf"/>
</dbReference>
<keyword evidence="1" id="KW-0805">Transcription regulation</keyword>
<dbReference type="InterPro" id="IPR018060">
    <property type="entry name" value="HTH_AraC"/>
</dbReference>
<accession>A0A317CQA7</accession>
<dbReference type="InterPro" id="IPR050204">
    <property type="entry name" value="AraC_XylS_family_regulators"/>
</dbReference>
<name>A0A317CQA7_9GAMM</name>
<evidence type="ECO:0000313" key="5">
    <source>
        <dbReference type="EMBL" id="PWR00388.1"/>
    </source>
</evidence>
<dbReference type="Gene3D" id="1.10.10.60">
    <property type="entry name" value="Homeodomain-like"/>
    <property type="match status" value="1"/>
</dbReference>
<dbReference type="Gene3D" id="2.60.120.10">
    <property type="entry name" value="Jelly Rolls"/>
    <property type="match status" value="1"/>
</dbReference>
<keyword evidence="3" id="KW-0804">Transcription</keyword>
<feature type="domain" description="HTH araC/xylS-type" evidence="4">
    <location>
        <begin position="140"/>
        <end position="238"/>
    </location>
</feature>
<comment type="caution">
    <text evidence="5">The sequence shown here is derived from an EMBL/GenBank/DDBJ whole genome shotgun (WGS) entry which is preliminary data.</text>
</comment>
<dbReference type="RefSeq" id="WP_109836033.1">
    <property type="nucleotide sequence ID" value="NZ_QGKM01000004.1"/>
</dbReference>
<evidence type="ECO:0000256" key="3">
    <source>
        <dbReference type="ARBA" id="ARBA00023163"/>
    </source>
</evidence>
<keyword evidence="6" id="KW-1185">Reference proteome</keyword>
<reference evidence="5 6" key="1">
    <citation type="submission" date="2018-05" db="EMBL/GenBank/DDBJ databases">
        <title>Leucothrix arctica sp. nov., isolated from Arctic seawater.</title>
        <authorList>
            <person name="Choi A."/>
            <person name="Baek K."/>
        </authorList>
    </citation>
    <scope>NUCLEOTIDE SEQUENCE [LARGE SCALE GENOMIC DNA]</scope>
    <source>
        <strain evidence="5 6">JCM 18388</strain>
    </source>
</reference>
<dbReference type="SMART" id="SM00342">
    <property type="entry name" value="HTH_ARAC"/>
    <property type="match status" value="1"/>
</dbReference>
<dbReference type="GO" id="GO:0043565">
    <property type="term" value="F:sequence-specific DNA binding"/>
    <property type="evidence" value="ECO:0007669"/>
    <property type="project" value="InterPro"/>
</dbReference>
<evidence type="ECO:0000256" key="2">
    <source>
        <dbReference type="ARBA" id="ARBA00023125"/>
    </source>
</evidence>
<dbReference type="InterPro" id="IPR009057">
    <property type="entry name" value="Homeodomain-like_sf"/>
</dbReference>
<dbReference type="AlphaFoldDB" id="A0A317CQA7"/>
<dbReference type="PANTHER" id="PTHR46796">
    <property type="entry name" value="HTH-TYPE TRANSCRIPTIONAL ACTIVATOR RHAS-RELATED"/>
    <property type="match status" value="1"/>
</dbReference>
<dbReference type="Proteomes" id="UP000245539">
    <property type="component" value="Unassembled WGS sequence"/>
</dbReference>
<dbReference type="SUPFAM" id="SSF46689">
    <property type="entry name" value="Homeodomain-like"/>
    <property type="match status" value="2"/>
</dbReference>
<proteinExistence type="predicted"/>
<dbReference type="SUPFAM" id="SSF51182">
    <property type="entry name" value="RmlC-like cupins"/>
    <property type="match status" value="1"/>
</dbReference>
<dbReference type="GO" id="GO:0003700">
    <property type="term" value="F:DNA-binding transcription factor activity"/>
    <property type="evidence" value="ECO:0007669"/>
    <property type="project" value="InterPro"/>
</dbReference>
<evidence type="ECO:0000313" key="6">
    <source>
        <dbReference type="Proteomes" id="UP000245539"/>
    </source>
</evidence>
<sequence>MKDKLSIRRYHPVPDSHRHNYHQLVLPLHGIIEMTLADTHHARSIGIGQCAVIKAGITHHFKALEHARFLVADMAELPDNLLKIDSPFVTTSNALQRFCSFAEAQLEHRLDRTLEDSMMQLFKQLLATQEFLPRTDPRIARVLALLADDLTEGLSLDTLAKHANLSVSQLKTLFKKQTGQTCGQYLLMLRMEKARALLANTDFPAHLVAEKVGYQDQSAFSRRFNAYFGQSPRSFMAR</sequence>
<dbReference type="PROSITE" id="PS01124">
    <property type="entry name" value="HTH_ARAC_FAMILY_2"/>
    <property type="match status" value="1"/>
</dbReference>
<dbReference type="EMBL" id="QGKM01000004">
    <property type="protein sequence ID" value="PWR00388.1"/>
    <property type="molecule type" value="Genomic_DNA"/>
</dbReference>
<evidence type="ECO:0000259" key="4">
    <source>
        <dbReference type="PROSITE" id="PS01124"/>
    </source>
</evidence>
<dbReference type="Pfam" id="PF12833">
    <property type="entry name" value="HTH_18"/>
    <property type="match status" value="1"/>
</dbReference>
<gene>
    <name evidence="5" type="ORF">DKW60_02210</name>
</gene>
<keyword evidence="2" id="KW-0238">DNA-binding</keyword>
<protein>
    <submittedName>
        <fullName evidence="5">AraC family transcriptional regulator</fullName>
    </submittedName>
</protein>
<dbReference type="OrthoDB" id="9783876at2"/>
<dbReference type="InterPro" id="IPR014710">
    <property type="entry name" value="RmlC-like_jellyroll"/>
</dbReference>
<evidence type="ECO:0000256" key="1">
    <source>
        <dbReference type="ARBA" id="ARBA00023015"/>
    </source>
</evidence>
<organism evidence="5 6">
    <name type="scientific">Leucothrix pacifica</name>
    <dbReference type="NCBI Taxonomy" id="1247513"/>
    <lineage>
        <taxon>Bacteria</taxon>
        <taxon>Pseudomonadati</taxon>
        <taxon>Pseudomonadota</taxon>
        <taxon>Gammaproteobacteria</taxon>
        <taxon>Thiotrichales</taxon>
        <taxon>Thiotrichaceae</taxon>
        <taxon>Leucothrix</taxon>
    </lineage>
</organism>